<keyword evidence="10 11" id="KW-0472">Membrane</keyword>
<dbReference type="PRINTS" id="PR00164">
    <property type="entry name" value="ABC2TRNSPORT"/>
</dbReference>
<dbReference type="PANTHER" id="PTHR30413:SF10">
    <property type="entry name" value="CAPSULE POLYSACCHARIDE EXPORT INNER-MEMBRANE PROTEIN CTRC"/>
    <property type="match status" value="1"/>
</dbReference>
<dbReference type="PANTHER" id="PTHR30413">
    <property type="entry name" value="INNER MEMBRANE TRANSPORT PERMEASE"/>
    <property type="match status" value="1"/>
</dbReference>
<reference evidence="14" key="1">
    <citation type="journal article" date="2019" name="Int. J. Syst. Evol. Microbiol.">
        <title>The Global Catalogue of Microorganisms (GCM) 10K type strain sequencing project: providing services to taxonomists for standard genome sequencing and annotation.</title>
        <authorList>
            <consortium name="The Broad Institute Genomics Platform"/>
            <consortium name="The Broad Institute Genome Sequencing Center for Infectious Disease"/>
            <person name="Wu L."/>
            <person name="Ma J."/>
        </authorList>
    </citation>
    <scope>NUCLEOTIDE SEQUENCE [LARGE SCALE GENOMIC DNA]</scope>
    <source>
        <strain evidence="14">KCTC 32239</strain>
    </source>
</reference>
<keyword evidence="4 11" id="KW-1003">Cell membrane</keyword>
<comment type="caution">
    <text evidence="13">The sequence shown here is derived from an EMBL/GenBank/DDBJ whole genome shotgun (WGS) entry which is preliminary data.</text>
</comment>
<evidence type="ECO:0000256" key="1">
    <source>
        <dbReference type="ARBA" id="ARBA00004651"/>
    </source>
</evidence>
<comment type="subcellular location">
    <subcellularLocation>
        <location evidence="11">Cell inner membrane</location>
        <topology evidence="11">Multi-pass membrane protein</topology>
    </subcellularLocation>
    <subcellularLocation>
        <location evidence="1">Cell membrane</location>
        <topology evidence="1">Multi-pass membrane protein</topology>
    </subcellularLocation>
</comment>
<feature type="transmembrane region" description="Helical" evidence="11">
    <location>
        <begin position="223"/>
        <end position="246"/>
    </location>
</feature>
<keyword evidence="5" id="KW-0762">Sugar transport</keyword>
<feature type="transmembrane region" description="Helical" evidence="11">
    <location>
        <begin position="145"/>
        <end position="170"/>
    </location>
</feature>
<proteinExistence type="inferred from homology"/>
<evidence type="ECO:0000259" key="12">
    <source>
        <dbReference type="PROSITE" id="PS51012"/>
    </source>
</evidence>
<comment type="similarity">
    <text evidence="2 11">Belongs to the ABC-2 integral membrane protein family.</text>
</comment>
<dbReference type="Proteomes" id="UP000619761">
    <property type="component" value="Unassembled WGS sequence"/>
</dbReference>
<dbReference type="InterPro" id="IPR047817">
    <property type="entry name" value="ABC2_TM_bact-type"/>
</dbReference>
<evidence type="ECO:0000256" key="8">
    <source>
        <dbReference type="ARBA" id="ARBA00022989"/>
    </source>
</evidence>
<dbReference type="RefSeq" id="WP_189419907.1">
    <property type="nucleotide sequence ID" value="NZ_BMYZ01000003.1"/>
</dbReference>
<evidence type="ECO:0000256" key="2">
    <source>
        <dbReference type="ARBA" id="ARBA00007783"/>
    </source>
</evidence>
<evidence type="ECO:0000256" key="10">
    <source>
        <dbReference type="ARBA" id="ARBA00023136"/>
    </source>
</evidence>
<keyword evidence="9" id="KW-0625">Polysaccharide transport</keyword>
<evidence type="ECO:0000313" key="14">
    <source>
        <dbReference type="Proteomes" id="UP000619761"/>
    </source>
</evidence>
<evidence type="ECO:0000256" key="7">
    <source>
        <dbReference type="ARBA" id="ARBA00022903"/>
    </source>
</evidence>
<evidence type="ECO:0000256" key="11">
    <source>
        <dbReference type="RuleBase" id="RU361157"/>
    </source>
</evidence>
<dbReference type="PROSITE" id="PS51012">
    <property type="entry name" value="ABC_TM2"/>
    <property type="match status" value="1"/>
</dbReference>
<gene>
    <name evidence="13" type="ORF">GCM10011613_29020</name>
</gene>
<keyword evidence="14" id="KW-1185">Reference proteome</keyword>
<dbReference type="InterPro" id="IPR013525">
    <property type="entry name" value="ABC2_TM"/>
</dbReference>
<evidence type="ECO:0000256" key="9">
    <source>
        <dbReference type="ARBA" id="ARBA00023047"/>
    </source>
</evidence>
<feature type="transmembrane region" description="Helical" evidence="11">
    <location>
        <begin position="182"/>
        <end position="203"/>
    </location>
</feature>
<evidence type="ECO:0000313" key="13">
    <source>
        <dbReference type="EMBL" id="GGY82430.1"/>
    </source>
</evidence>
<evidence type="ECO:0000256" key="6">
    <source>
        <dbReference type="ARBA" id="ARBA00022692"/>
    </source>
</evidence>
<sequence length="263" mass="29458">MFTQAWKNRSLIWQLLKRDVQARYRGSALGLLWSLVTPIVMLSIYTFVFQTVFKSRWSDSSGETTLSFAIILFLGLTIHGLLTETLTKSPLLIVTNQNFVKKIVFPLDILSWVTLMSGLFTFIISFVLLLILILFELKTIPLTALLLPIILLPYCILLLGVSWLLAALGVYLRDIQQITGTLATLLLFLSPVFYSTSILPAQFQTLLFLNPLSYVVEASRAVLIYGNLPSFSGLAIYSLVAILVAYAGNHFFRKVKPGFADVL</sequence>
<feature type="transmembrane region" description="Helical" evidence="11">
    <location>
        <begin position="28"/>
        <end position="53"/>
    </location>
</feature>
<keyword evidence="8 11" id="KW-1133">Transmembrane helix</keyword>
<keyword evidence="7" id="KW-0972">Capsule biogenesis/degradation</keyword>
<evidence type="ECO:0000256" key="3">
    <source>
        <dbReference type="ARBA" id="ARBA00022448"/>
    </source>
</evidence>
<keyword evidence="3 11" id="KW-0813">Transport</keyword>
<dbReference type="EMBL" id="BMYZ01000003">
    <property type="protein sequence ID" value="GGY82430.1"/>
    <property type="molecule type" value="Genomic_DNA"/>
</dbReference>
<dbReference type="InterPro" id="IPR000412">
    <property type="entry name" value="ABC_2_transport"/>
</dbReference>
<feature type="domain" description="ABC transmembrane type-2" evidence="12">
    <location>
        <begin position="29"/>
        <end position="255"/>
    </location>
</feature>
<organism evidence="13 14">
    <name type="scientific">Cellvibrio zantedeschiae</name>
    <dbReference type="NCBI Taxonomy" id="1237077"/>
    <lineage>
        <taxon>Bacteria</taxon>
        <taxon>Pseudomonadati</taxon>
        <taxon>Pseudomonadota</taxon>
        <taxon>Gammaproteobacteria</taxon>
        <taxon>Cellvibrionales</taxon>
        <taxon>Cellvibrionaceae</taxon>
        <taxon>Cellvibrio</taxon>
    </lineage>
</organism>
<accession>A0ABQ3B7S7</accession>
<dbReference type="Pfam" id="PF01061">
    <property type="entry name" value="ABC2_membrane"/>
    <property type="match status" value="1"/>
</dbReference>
<feature type="transmembrane region" description="Helical" evidence="11">
    <location>
        <begin position="103"/>
        <end position="133"/>
    </location>
</feature>
<protein>
    <recommendedName>
        <fullName evidence="11">Transport permease protein</fullName>
    </recommendedName>
</protein>
<keyword evidence="6 11" id="KW-0812">Transmembrane</keyword>
<feature type="transmembrane region" description="Helical" evidence="11">
    <location>
        <begin position="65"/>
        <end position="82"/>
    </location>
</feature>
<evidence type="ECO:0000256" key="5">
    <source>
        <dbReference type="ARBA" id="ARBA00022597"/>
    </source>
</evidence>
<evidence type="ECO:0000256" key="4">
    <source>
        <dbReference type="ARBA" id="ARBA00022475"/>
    </source>
</evidence>
<name>A0ABQ3B7S7_9GAMM</name>